<dbReference type="Pfam" id="PF01547">
    <property type="entry name" value="SBP_bac_1"/>
    <property type="match status" value="1"/>
</dbReference>
<dbReference type="PANTHER" id="PTHR43649:SF28">
    <property type="entry name" value="BINDING PROTEIN COMPONENT OF ABC SUGAR TRANSPORTER-RELATED"/>
    <property type="match status" value="1"/>
</dbReference>
<dbReference type="InterPro" id="IPR050490">
    <property type="entry name" value="Bact_solute-bd_prot1"/>
</dbReference>
<dbReference type="SUPFAM" id="SSF53850">
    <property type="entry name" value="Periplasmic binding protein-like II"/>
    <property type="match status" value="1"/>
</dbReference>
<reference evidence="8 9" key="1">
    <citation type="submission" date="2024-10" db="EMBL/GenBank/DDBJ databases">
        <title>The Natural Products Discovery Center: Release of the First 8490 Sequenced Strains for Exploring Actinobacteria Biosynthetic Diversity.</title>
        <authorList>
            <person name="Kalkreuter E."/>
            <person name="Kautsar S.A."/>
            <person name="Yang D."/>
            <person name="Bader C.D."/>
            <person name="Teijaro C.N."/>
            <person name="Fluegel L."/>
            <person name="Davis C.M."/>
            <person name="Simpson J.R."/>
            <person name="Lauterbach L."/>
            <person name="Steele A.D."/>
            <person name="Gui C."/>
            <person name="Meng S."/>
            <person name="Li G."/>
            <person name="Viehrig K."/>
            <person name="Ye F."/>
            <person name="Su P."/>
            <person name="Kiefer A.F."/>
            <person name="Nichols A."/>
            <person name="Cepeda A.J."/>
            <person name="Yan W."/>
            <person name="Fan B."/>
            <person name="Jiang Y."/>
            <person name="Adhikari A."/>
            <person name="Zheng C.-J."/>
            <person name="Schuster L."/>
            <person name="Cowan T.M."/>
            <person name="Smanski M.J."/>
            <person name="Chevrette M.G."/>
            <person name="De Carvalho L.P.S."/>
            <person name="Shen B."/>
        </authorList>
    </citation>
    <scope>NUCLEOTIDE SEQUENCE [LARGE SCALE GENOMIC DNA]</scope>
    <source>
        <strain evidence="8 9">NPDC087045</strain>
    </source>
</reference>
<protein>
    <recommendedName>
        <fullName evidence="6">Probable sugar-binding periplasmic protein</fullName>
    </recommendedName>
</protein>
<comment type="caution">
    <text evidence="8">The sequence shown here is derived from an EMBL/GenBank/DDBJ whole genome shotgun (WGS) entry which is preliminary data.</text>
</comment>
<evidence type="ECO:0000256" key="3">
    <source>
        <dbReference type="ARBA" id="ARBA00022448"/>
    </source>
</evidence>
<evidence type="ECO:0000256" key="6">
    <source>
        <dbReference type="ARBA" id="ARBA00049753"/>
    </source>
</evidence>
<sequence length="452" mass="49735">MKRPVRALLASVPYRCATAAMLATLPLLMLAALVVSAALPPQARAAAASAPGTSAAPASLQVLHWWTSAGERRALNVVVNQLAKQNIQWRDVPIPGGAGMGAGKVLKSMVLAGRAPEVTQLNGVIFGEWADLGLLLELDNVAVQGNWEKQMFPSVWALLNNRGHVVAAPLGIHRINTLFYNIAIFNRLGLTPPKTWDDFDRIAKILRDAGITPLAQSAEAWQVATLFENLVLAESGPAYYRRLFVDMDQAAYADGRMLHILKRLRRLGQSMDQPVRERAWPDVARSMANGEAAMFIMGDWVKGEFNAWGLTVDQQFGCAPVPGTGEYHLYSTDTLAMFADDYSHQVSQETLAQIVTSPAVQSEYNKFKGSIPVWRTADPHMDRCARDSWRAFSKGAAYQAPSLVHRMATDETTKDAIIAEVQRFFLDRQGSEEQAQRRLVSIARALSRSRGQ</sequence>
<dbReference type="InterPro" id="IPR006059">
    <property type="entry name" value="SBP"/>
</dbReference>
<keyword evidence="3" id="KW-0813">Transport</keyword>
<evidence type="ECO:0000256" key="2">
    <source>
        <dbReference type="ARBA" id="ARBA00008520"/>
    </source>
</evidence>
<comment type="subcellular location">
    <subcellularLocation>
        <location evidence="1">Periplasm</location>
    </subcellularLocation>
</comment>
<evidence type="ECO:0000256" key="5">
    <source>
        <dbReference type="ARBA" id="ARBA00049629"/>
    </source>
</evidence>
<keyword evidence="4 7" id="KW-0732">Signal</keyword>
<dbReference type="PANTHER" id="PTHR43649">
    <property type="entry name" value="ARABINOSE-BINDING PROTEIN-RELATED"/>
    <property type="match status" value="1"/>
</dbReference>
<feature type="chain" id="PRO_5045616921" description="Probable sugar-binding periplasmic protein" evidence="7">
    <location>
        <begin position="46"/>
        <end position="452"/>
    </location>
</feature>
<keyword evidence="9" id="KW-1185">Reference proteome</keyword>
<comment type="function">
    <text evidence="5">Part of a binding-protein-dependent transport system for a sugar.</text>
</comment>
<evidence type="ECO:0000313" key="8">
    <source>
        <dbReference type="EMBL" id="MFJ3045968.1"/>
    </source>
</evidence>
<dbReference type="Proteomes" id="UP001617427">
    <property type="component" value="Unassembled WGS sequence"/>
</dbReference>
<feature type="signal peptide" evidence="7">
    <location>
        <begin position="1"/>
        <end position="45"/>
    </location>
</feature>
<proteinExistence type="inferred from homology"/>
<evidence type="ECO:0000256" key="7">
    <source>
        <dbReference type="SAM" id="SignalP"/>
    </source>
</evidence>
<evidence type="ECO:0000313" key="9">
    <source>
        <dbReference type="Proteomes" id="UP001617427"/>
    </source>
</evidence>
<dbReference type="RefSeq" id="WP_402699839.1">
    <property type="nucleotide sequence ID" value="NZ_JBIUZV010000004.1"/>
</dbReference>
<gene>
    <name evidence="8" type="ORF">ACIPEN_09065</name>
</gene>
<dbReference type="EMBL" id="JBIUZV010000004">
    <property type="protein sequence ID" value="MFJ3045968.1"/>
    <property type="molecule type" value="Genomic_DNA"/>
</dbReference>
<comment type="similarity">
    <text evidence="2">Belongs to the bacterial solute-binding protein 1 family.</text>
</comment>
<evidence type="ECO:0000256" key="4">
    <source>
        <dbReference type="ARBA" id="ARBA00022729"/>
    </source>
</evidence>
<accession>A0ABW8EYC7</accession>
<name>A0ABW8EYC7_9BURK</name>
<dbReference type="Gene3D" id="3.40.190.10">
    <property type="entry name" value="Periplasmic binding protein-like II"/>
    <property type="match status" value="2"/>
</dbReference>
<organism evidence="8 9">
    <name type="scientific">Herbaspirillum chlorophenolicum</name>
    <dbReference type="NCBI Taxonomy" id="211589"/>
    <lineage>
        <taxon>Bacteria</taxon>
        <taxon>Pseudomonadati</taxon>
        <taxon>Pseudomonadota</taxon>
        <taxon>Betaproteobacteria</taxon>
        <taxon>Burkholderiales</taxon>
        <taxon>Oxalobacteraceae</taxon>
        <taxon>Herbaspirillum</taxon>
    </lineage>
</organism>
<evidence type="ECO:0000256" key="1">
    <source>
        <dbReference type="ARBA" id="ARBA00004418"/>
    </source>
</evidence>